<dbReference type="EMBL" id="FMWD01000008">
    <property type="protein sequence ID" value="SCZ64701.1"/>
    <property type="molecule type" value="Genomic_DNA"/>
</dbReference>
<dbReference type="Gene3D" id="1.10.510.10">
    <property type="entry name" value="Transferase(Phosphotransferase) domain 1"/>
    <property type="match status" value="1"/>
</dbReference>
<gene>
    <name evidence="3" type="ORF">SAMN03097708_02696</name>
</gene>
<evidence type="ECO:0000259" key="2">
    <source>
        <dbReference type="PROSITE" id="PS50011"/>
    </source>
</evidence>
<comment type="similarity">
    <text evidence="1">Belongs to the protein kinase superfamily. TKL Ser/Thr protein kinase family. ROCO subfamily.</text>
</comment>
<name>A0A1G5QTZ9_9GAMM</name>
<dbReference type="InterPro" id="IPR001245">
    <property type="entry name" value="Ser-Thr/Tyr_kinase_cat_dom"/>
</dbReference>
<dbReference type="Pfam" id="PF24389">
    <property type="entry name" value="ORC-CDC6-like"/>
    <property type="match status" value="2"/>
</dbReference>
<evidence type="ECO:0000313" key="3">
    <source>
        <dbReference type="EMBL" id="SCZ64701.1"/>
    </source>
</evidence>
<accession>A0A1G5QTZ9</accession>
<dbReference type="SUPFAM" id="SSF56112">
    <property type="entry name" value="Protein kinase-like (PK-like)"/>
    <property type="match status" value="1"/>
</dbReference>
<dbReference type="GO" id="GO:0004672">
    <property type="term" value="F:protein kinase activity"/>
    <property type="evidence" value="ECO:0007669"/>
    <property type="project" value="InterPro"/>
</dbReference>
<evidence type="ECO:0000313" key="4">
    <source>
        <dbReference type="Proteomes" id="UP000199648"/>
    </source>
</evidence>
<dbReference type="STRING" id="415747.SAMN03097708_02696"/>
<dbReference type="SUPFAM" id="SSF52540">
    <property type="entry name" value="P-loop containing nucleoside triphosphate hydrolases"/>
    <property type="match status" value="1"/>
</dbReference>
<keyword evidence="3" id="KW-0418">Kinase</keyword>
<dbReference type="Proteomes" id="UP000199648">
    <property type="component" value="Unassembled WGS sequence"/>
</dbReference>
<organism evidence="3 4">
    <name type="scientific">Thiohalomonas denitrificans</name>
    <dbReference type="NCBI Taxonomy" id="415747"/>
    <lineage>
        <taxon>Bacteria</taxon>
        <taxon>Pseudomonadati</taxon>
        <taxon>Pseudomonadota</taxon>
        <taxon>Gammaproteobacteria</taxon>
        <taxon>Thiohalomonadales</taxon>
        <taxon>Thiohalomonadaceae</taxon>
        <taxon>Thiohalomonas</taxon>
    </lineage>
</organism>
<keyword evidence="4" id="KW-1185">Reference proteome</keyword>
<dbReference type="Pfam" id="PF07714">
    <property type="entry name" value="PK_Tyr_Ser-Thr"/>
    <property type="match status" value="1"/>
</dbReference>
<dbReference type="InterPro" id="IPR027417">
    <property type="entry name" value="P-loop_NTPase"/>
</dbReference>
<dbReference type="InterPro" id="IPR000719">
    <property type="entry name" value="Prot_kinase_dom"/>
</dbReference>
<keyword evidence="3" id="KW-0808">Transferase</keyword>
<dbReference type="InterPro" id="IPR011009">
    <property type="entry name" value="Kinase-like_dom_sf"/>
</dbReference>
<dbReference type="PROSITE" id="PS50011">
    <property type="entry name" value="PROTEIN_KINASE_DOM"/>
    <property type="match status" value="1"/>
</dbReference>
<protein>
    <submittedName>
        <fullName evidence="3">Protein tyrosine kinase</fullName>
    </submittedName>
</protein>
<dbReference type="RefSeq" id="WP_092998182.1">
    <property type="nucleotide sequence ID" value="NZ_FMWD01000008.1"/>
</dbReference>
<evidence type="ECO:0000256" key="1">
    <source>
        <dbReference type="ARBA" id="ARBA00008171"/>
    </source>
</evidence>
<dbReference type="GO" id="GO:0005524">
    <property type="term" value="F:ATP binding"/>
    <property type="evidence" value="ECO:0007669"/>
    <property type="project" value="InterPro"/>
</dbReference>
<proteinExistence type="inferred from homology"/>
<reference evidence="3 4" key="1">
    <citation type="submission" date="2016-10" db="EMBL/GenBank/DDBJ databases">
        <authorList>
            <person name="de Groot N.N."/>
        </authorList>
    </citation>
    <scope>NUCLEOTIDE SEQUENCE [LARGE SCALE GENOMIC DNA]</scope>
    <source>
        <strain evidence="3 4">HLD2</strain>
    </source>
</reference>
<dbReference type="AlphaFoldDB" id="A0A1G5QTZ9"/>
<feature type="domain" description="Protein kinase" evidence="2">
    <location>
        <begin position="33"/>
        <end position="401"/>
    </location>
</feature>
<dbReference type="InterPro" id="IPR056955">
    <property type="entry name" value="ORC-CDC6-like"/>
</dbReference>
<dbReference type="OrthoDB" id="9801841at2"/>
<sequence>MKASKWITNVLFPEQLTVEGKQFRIIDGLEKGIVNLREDRSGYQGYVLKVEDTESLLSYALKVCLARGQPENQSESYDVRINRELGDTKGLFVLPRFIDSIDLISAETGTASTYTCFVTDWIDGKTLSMYLRDHPDEITPDWVCAVATQLHRGVQYLRKRNLKHGDLHADNIMLRNEIEDLLPLHGQGPQVDLTIIDTGHTARCTEPDNADFIAFVDLLVLLYNTALRNRRAVKETPGFALKFKQFLERLTEDDEARYFPNGGDEKYYELRQVCDSISNEFGLIQQSFQPFDAISAEHLANDKLLLSLFNKKFPWYSTVASKSPTVLTGPRGCGKSMFFRYLAAKTHLFSDTCAEKLPSIPFLGVYVGCSSDLQNNLLWLSRDPAVAERKANDVVTFFSLIVLRELLRTLAAIHDNSFARRLYGITTSAIDACVTYCNYFLPSSTETPRLSGTSRAWHYAERIDKLRVDVGLAMLRDRPSPTVLPETFIGEITTKLQENCLPLIERPIVFLLDDYTKQRIGSPIQRILNKVIWERRKSHYFKISCEKFGFDPNAIDGVKVDSDREFALIDAGDYAVSWKTQNRNTGFIKNLIDLRLSAASWDGNVESLIGHSEFDSDLKMAKYIRQNRSGTKSHYHGIEIISRLWSGDVSSILHIVREIFIRGEVTSSSRYLVPKKTQHDAIVGVSKAFAKRVHTYHPYGDMLTRILQSYGSFVKDVQVSGSFEKNSNNPRRLIQLEFSIRPEEDLFCLLREAGWKLYQIDNIDRIAKELLRRAVFIERKESRAKESADLRTIRWQFRRVYLPSFGTALERKSYLDIKTIEEFAAFIIEPAKFLRQKGIGFGVKSGGTPDMFEGES</sequence>
<dbReference type="SMART" id="SM00220">
    <property type="entry name" value="S_TKc"/>
    <property type="match status" value="1"/>
</dbReference>